<name>A0A6H1ZK66_9ZZZZ</name>
<dbReference type="AlphaFoldDB" id="A0A6H1ZK66"/>
<reference evidence="1" key="1">
    <citation type="submission" date="2020-03" db="EMBL/GenBank/DDBJ databases">
        <title>The deep terrestrial virosphere.</title>
        <authorList>
            <person name="Holmfeldt K."/>
            <person name="Nilsson E."/>
            <person name="Simone D."/>
            <person name="Lopez-Fernandez M."/>
            <person name="Wu X."/>
            <person name="de Brujin I."/>
            <person name="Lundin D."/>
            <person name="Andersson A."/>
            <person name="Bertilsson S."/>
            <person name="Dopson M."/>
        </authorList>
    </citation>
    <scope>NUCLEOTIDE SEQUENCE</scope>
    <source>
        <strain evidence="1">TM448A00705</strain>
    </source>
</reference>
<evidence type="ECO:0000313" key="1">
    <source>
        <dbReference type="EMBL" id="QJA47590.1"/>
    </source>
</evidence>
<gene>
    <name evidence="1" type="ORF">TM448A00705_0004</name>
</gene>
<protein>
    <submittedName>
        <fullName evidence="1">Uncharacterized protein</fullName>
    </submittedName>
</protein>
<accession>A0A6H1ZK66</accession>
<organism evidence="1">
    <name type="scientific">viral metagenome</name>
    <dbReference type="NCBI Taxonomy" id="1070528"/>
    <lineage>
        <taxon>unclassified sequences</taxon>
        <taxon>metagenomes</taxon>
        <taxon>organismal metagenomes</taxon>
    </lineage>
</organism>
<sequence>MTSSTHWITGVDAYLSQNNALVAGLHTMAGEPDYTPRKRHQLVELNLPQFHYVDRHLSPVETATQIVNELIAKER</sequence>
<dbReference type="EMBL" id="MT144050">
    <property type="protein sequence ID" value="QJA47590.1"/>
    <property type="molecule type" value="Genomic_DNA"/>
</dbReference>
<proteinExistence type="predicted"/>